<comment type="similarity">
    <text evidence="1">Belongs to the CCZ1 family.</text>
</comment>
<name>A0AAD6GAY0_9EURO</name>
<evidence type="ECO:0000256" key="2">
    <source>
        <dbReference type="SAM" id="MobiDB-lite"/>
    </source>
</evidence>
<dbReference type="PANTHER" id="PTHR13056:SF0">
    <property type="entry name" value="VACUOLAR FUSION PROTEIN CCZ1 HOMOLOG-RELATED"/>
    <property type="match status" value="1"/>
</dbReference>
<feature type="compositionally biased region" description="Polar residues" evidence="2">
    <location>
        <begin position="776"/>
        <end position="791"/>
    </location>
</feature>
<evidence type="ECO:0000256" key="1">
    <source>
        <dbReference type="ARBA" id="ARBA00005352"/>
    </source>
</evidence>
<feature type="region of interest" description="Disordered" evidence="2">
    <location>
        <begin position="575"/>
        <end position="655"/>
    </location>
</feature>
<dbReference type="EMBL" id="JAQIZZ010000008">
    <property type="protein sequence ID" value="KAJ5524960.1"/>
    <property type="molecule type" value="Genomic_DNA"/>
</dbReference>
<accession>A0AAD6GAY0</accession>
<feature type="region of interest" description="Disordered" evidence="2">
    <location>
        <begin position="422"/>
        <end position="479"/>
    </location>
</feature>
<feature type="region of interest" description="Disordered" evidence="2">
    <location>
        <begin position="47"/>
        <end position="66"/>
    </location>
</feature>
<dbReference type="AlphaFoldDB" id="A0AAD6GAY0"/>
<dbReference type="Pfam" id="PF19031">
    <property type="entry name" value="Intu_longin_1"/>
    <property type="match status" value="1"/>
</dbReference>
<dbReference type="GO" id="GO:0035658">
    <property type="term" value="C:Mon1-Ccz1 complex"/>
    <property type="evidence" value="ECO:0007669"/>
    <property type="project" value="InterPro"/>
</dbReference>
<evidence type="ECO:0000313" key="5">
    <source>
        <dbReference type="Proteomes" id="UP001220324"/>
    </source>
</evidence>
<dbReference type="Proteomes" id="UP001220324">
    <property type="component" value="Unassembled WGS sequence"/>
</dbReference>
<keyword evidence="5" id="KW-1185">Reference proteome</keyword>
<feature type="region of interest" description="Disordered" evidence="2">
    <location>
        <begin position="260"/>
        <end position="288"/>
    </location>
</feature>
<comment type="caution">
    <text evidence="4">The sequence shown here is derived from an EMBL/GenBank/DDBJ whole genome shotgun (WGS) entry which is preliminary data.</text>
</comment>
<dbReference type="PANTHER" id="PTHR13056">
    <property type="entry name" value="VACUOLAR FUSION PROTEIN CCZ1 HOMOLOG-RELATED"/>
    <property type="match status" value="1"/>
</dbReference>
<feature type="compositionally biased region" description="Polar residues" evidence="2">
    <location>
        <begin position="616"/>
        <end position="631"/>
    </location>
</feature>
<gene>
    <name evidence="4" type="ORF">N7494_011610</name>
</gene>
<feature type="region of interest" description="Disordered" evidence="2">
    <location>
        <begin position="378"/>
        <end position="402"/>
    </location>
</feature>
<feature type="region of interest" description="Disordered" evidence="2">
    <location>
        <begin position="325"/>
        <end position="365"/>
    </location>
</feature>
<feature type="compositionally biased region" description="Low complexity" evidence="2">
    <location>
        <begin position="575"/>
        <end position="591"/>
    </location>
</feature>
<sequence length="813" mass="89146">MPESEAGSVIPAQLSFLAIYNPTLGPTDETLEDQIVFYTSRSDYLQRTEGSLTEEEGSKPPEGGKNERLRQIGLAQGMVNFASDFSSGKTLDYVETAKTRVVLLELEKDWWVVASIDLTRLPAEPTQTSANDTASSTNFHYSAREMGHPRLHIQQLRRAHSIFLLLHDFSLSDLYERAGRSSFCLFLERFWEKFAWNWELLLTGNPIVDIYNGIKLAAGGELGIGVGEEEWGSGEREVLEDFVGRTDGLIDLVVSRFGDSSAHSGDSPSQFNDEKQWLGQDTDPRPADGVIFSGVDTISRRSVAHVSHWMESIYRYGDATYGIGRDPNSLRRRKLRRHKERSSAGRQDGKNPSTPERIHTPGIPRPLVLAAPQTIPEAQGENTAERDEVAPPGSDPKSDKSVFGTEAVMKYLTLGYGSSWSLSSMSTPSLTGSPAPDVGKPSTGIIERTQPSTNPVQTPPSNGPSRLHQEPNKDAGRFVLGPRDDLDILDDLEEGSPVSESDANKSKTRIVHRTLHLHLGDGSGGDGDSRKLEAVIYVHQPFMFTFLFDANTTPLSSPSVYTSIHHQLGPLQKSLLSSTSPATAASRISTSEGTADPKNRFSSRTQPVHDLVYDPSNLTIRSSIPNIPSLGTPSQSPRIPQSPRTPSPSSIQLSTAPKWSRVESLAIHHRLLSTYIDTRSRPQELERTCKTSRGWWILWVRIPPTAPSPPQALSSASSSVALSSMAEAETEDVHSLQPGVPEPQEAFLVRKASDYVSPANQDRMSSGARFFRDLGGSSSKASRGADTTTPSKLVEGLGLDARRYVEGLLRFNR</sequence>
<protein>
    <recommendedName>
        <fullName evidence="3">CCZ1/INTU/HSP4 first Longin domain-containing protein</fullName>
    </recommendedName>
</protein>
<feature type="compositionally biased region" description="Basic and acidic residues" evidence="2">
    <location>
        <begin position="272"/>
        <end position="286"/>
    </location>
</feature>
<feature type="domain" description="CCZ1/INTU/HSP4 first Longin" evidence="3">
    <location>
        <begin position="15"/>
        <end position="130"/>
    </location>
</feature>
<feature type="compositionally biased region" description="Low complexity" evidence="2">
    <location>
        <begin position="632"/>
        <end position="651"/>
    </location>
</feature>
<feature type="compositionally biased region" description="Basic and acidic residues" evidence="2">
    <location>
        <begin position="467"/>
        <end position="479"/>
    </location>
</feature>
<feature type="region of interest" description="Disordered" evidence="2">
    <location>
        <begin position="769"/>
        <end position="791"/>
    </location>
</feature>
<organism evidence="4 5">
    <name type="scientific">Penicillium frequentans</name>
    <dbReference type="NCBI Taxonomy" id="3151616"/>
    <lineage>
        <taxon>Eukaryota</taxon>
        <taxon>Fungi</taxon>
        <taxon>Dikarya</taxon>
        <taxon>Ascomycota</taxon>
        <taxon>Pezizomycotina</taxon>
        <taxon>Eurotiomycetes</taxon>
        <taxon>Eurotiomycetidae</taxon>
        <taxon>Eurotiales</taxon>
        <taxon>Aspergillaceae</taxon>
        <taxon>Penicillium</taxon>
    </lineage>
</organism>
<feature type="compositionally biased region" description="Polar residues" evidence="2">
    <location>
        <begin position="261"/>
        <end position="271"/>
    </location>
</feature>
<proteinExistence type="inferred from homology"/>
<feature type="compositionally biased region" description="Basic and acidic residues" evidence="2">
    <location>
        <begin position="56"/>
        <end position="66"/>
    </location>
</feature>
<dbReference type="InterPro" id="IPR043987">
    <property type="entry name" value="CCZ1/INTU/HSP4_longin_1"/>
</dbReference>
<evidence type="ECO:0000259" key="3">
    <source>
        <dbReference type="Pfam" id="PF19031"/>
    </source>
</evidence>
<evidence type="ECO:0000313" key="4">
    <source>
        <dbReference type="EMBL" id="KAJ5524960.1"/>
    </source>
</evidence>
<dbReference type="InterPro" id="IPR013176">
    <property type="entry name" value="Ccz1"/>
</dbReference>
<feature type="compositionally biased region" description="Low complexity" evidence="2">
    <location>
        <begin position="422"/>
        <end position="433"/>
    </location>
</feature>
<reference evidence="4 5" key="1">
    <citation type="journal article" date="2023" name="IMA Fungus">
        <title>Comparative genomic study of the Penicillium genus elucidates a diverse pangenome and 15 lateral gene transfer events.</title>
        <authorList>
            <person name="Petersen C."/>
            <person name="Sorensen T."/>
            <person name="Nielsen M.R."/>
            <person name="Sondergaard T.E."/>
            <person name="Sorensen J.L."/>
            <person name="Fitzpatrick D.A."/>
            <person name="Frisvad J.C."/>
            <person name="Nielsen K.L."/>
        </authorList>
    </citation>
    <scope>NUCLEOTIDE SEQUENCE [LARGE SCALE GENOMIC DNA]</scope>
    <source>
        <strain evidence="4 5">IBT 35679</strain>
    </source>
</reference>
<dbReference type="GO" id="GO:0016192">
    <property type="term" value="P:vesicle-mediated transport"/>
    <property type="evidence" value="ECO:0007669"/>
    <property type="project" value="InterPro"/>
</dbReference>
<feature type="compositionally biased region" description="Basic residues" evidence="2">
    <location>
        <begin position="330"/>
        <end position="340"/>
    </location>
</feature>